<comment type="caution">
    <text evidence="1">The sequence shown here is derived from an EMBL/GenBank/DDBJ whole genome shotgun (WGS) entry which is preliminary data.</text>
</comment>
<name>U2L097_9BACT</name>
<evidence type="ECO:0000313" key="1">
    <source>
        <dbReference type="EMBL" id="ERJ97962.1"/>
    </source>
</evidence>
<evidence type="ECO:0000313" key="2">
    <source>
        <dbReference type="Proteomes" id="UP000017023"/>
    </source>
</evidence>
<protein>
    <submittedName>
        <fullName evidence="1">Putative lipoprotein</fullName>
    </submittedName>
</protein>
<dbReference type="EMBL" id="AWGW01000032">
    <property type="protein sequence ID" value="ERJ97962.1"/>
    <property type="molecule type" value="Genomic_DNA"/>
</dbReference>
<organism evidence="1 2">
    <name type="scientific">Segatella salivae F0493</name>
    <dbReference type="NCBI Taxonomy" id="1395125"/>
    <lineage>
        <taxon>Bacteria</taxon>
        <taxon>Pseudomonadati</taxon>
        <taxon>Bacteroidota</taxon>
        <taxon>Bacteroidia</taxon>
        <taxon>Bacteroidales</taxon>
        <taxon>Prevotellaceae</taxon>
        <taxon>Segatella</taxon>
    </lineage>
</organism>
<dbReference type="Proteomes" id="UP000017023">
    <property type="component" value="Unassembled WGS sequence"/>
</dbReference>
<sequence length="37" mass="4309">MMLRSHNIRNGEYIHRNISVTPIALYGCNIPIDGYIY</sequence>
<proteinExistence type="predicted"/>
<reference evidence="1 2" key="1">
    <citation type="submission" date="2013-08" db="EMBL/GenBank/DDBJ databases">
        <authorList>
            <person name="Durkin A.S."/>
            <person name="Haft D.R."/>
            <person name="McCorrison J."/>
            <person name="Torralba M."/>
            <person name="Gillis M."/>
            <person name="Haft D.H."/>
            <person name="Methe B."/>
            <person name="Sutton G."/>
            <person name="Nelson K.E."/>
        </authorList>
    </citation>
    <scope>NUCLEOTIDE SEQUENCE [LARGE SCALE GENOMIC DNA]</scope>
    <source>
        <strain evidence="1 2">F0493</strain>
    </source>
</reference>
<dbReference type="PATRIC" id="fig|1395125.3.peg.2752"/>
<dbReference type="PROSITE" id="PS51257">
    <property type="entry name" value="PROKAR_LIPOPROTEIN"/>
    <property type="match status" value="1"/>
</dbReference>
<dbReference type="AlphaFoldDB" id="U2L097"/>
<keyword evidence="1" id="KW-0449">Lipoprotein</keyword>
<gene>
    <name evidence="1" type="ORF">HMPREF9145_1373</name>
</gene>
<accession>U2L097</accession>